<evidence type="ECO:0000313" key="22">
    <source>
        <dbReference type="RefSeq" id="XP_024590194.1"/>
    </source>
</evidence>
<evidence type="ECO:0000256" key="16">
    <source>
        <dbReference type="ARBA" id="ARBA00065596"/>
    </source>
</evidence>
<comment type="function">
    <text evidence="13">Restin potently inhibits angiogenesis.</text>
</comment>
<dbReference type="InParanoid" id="A0A341AJZ2"/>
<keyword evidence="5" id="KW-0677">Repeat</keyword>
<dbReference type="Gene3D" id="3.10.100.10">
    <property type="entry name" value="Mannose-Binding Protein A, subunit A"/>
    <property type="match status" value="1"/>
</dbReference>
<dbReference type="Proteomes" id="UP000252040">
    <property type="component" value="Unplaced"/>
</dbReference>
<dbReference type="FunFam" id="2.60.120.200:FF:000039">
    <property type="entry name" value="Collagen XV alpha 1 chain"/>
    <property type="match status" value="1"/>
</dbReference>
<feature type="domain" description="Thrombospondin-like N-terminal" evidence="19">
    <location>
        <begin position="129"/>
        <end position="317"/>
    </location>
</feature>
<dbReference type="STRING" id="1706337.A0A341AJZ2"/>
<feature type="region of interest" description="Disordered" evidence="18">
    <location>
        <begin position="1055"/>
        <end position="1197"/>
    </location>
</feature>
<dbReference type="KEGG" id="nasi:112392645"/>
<evidence type="ECO:0000256" key="7">
    <source>
        <dbReference type="ARBA" id="ARBA00022974"/>
    </source>
</evidence>
<comment type="similarity">
    <text evidence="14">Belongs to the multiplexin collagen family.</text>
</comment>
<dbReference type="Pfam" id="PF20010">
    <property type="entry name" value="Collagen_trimer"/>
    <property type="match status" value="1"/>
</dbReference>
<evidence type="ECO:0000256" key="1">
    <source>
        <dbReference type="ARBA" id="ARBA00004498"/>
    </source>
</evidence>
<dbReference type="SMART" id="SM00282">
    <property type="entry name" value="LamG"/>
    <property type="match status" value="1"/>
</dbReference>
<evidence type="ECO:0000313" key="21">
    <source>
        <dbReference type="Proteomes" id="UP000252040"/>
    </source>
</evidence>
<keyword evidence="4" id="KW-0732">Signal</keyword>
<evidence type="ECO:0000256" key="12">
    <source>
        <dbReference type="ARBA" id="ARBA00058695"/>
    </source>
</evidence>
<feature type="compositionally biased region" description="Low complexity" evidence="18">
    <location>
        <begin position="329"/>
        <end position="338"/>
    </location>
</feature>
<feature type="compositionally biased region" description="Pro residues" evidence="18">
    <location>
        <begin position="786"/>
        <end position="798"/>
    </location>
</feature>
<dbReference type="SUPFAM" id="SSF49899">
    <property type="entry name" value="Concanavalin A-like lectins/glucanases"/>
    <property type="match status" value="1"/>
</dbReference>
<keyword evidence="2" id="KW-0964">Secreted</keyword>
<dbReference type="InterPro" id="IPR050149">
    <property type="entry name" value="Collagen_superfamily"/>
</dbReference>
<evidence type="ECO:0000256" key="3">
    <source>
        <dbReference type="ARBA" id="ARBA00022530"/>
    </source>
</evidence>
<feature type="region of interest" description="Disordered" evidence="18">
    <location>
        <begin position="909"/>
        <end position="1010"/>
    </location>
</feature>
<feature type="compositionally biased region" description="Basic and acidic residues" evidence="18">
    <location>
        <begin position="20"/>
        <end position="38"/>
    </location>
</feature>
<dbReference type="InterPro" id="IPR045463">
    <property type="entry name" value="XV/XVIII_trimerization_dom"/>
</dbReference>
<dbReference type="InterPro" id="IPR016187">
    <property type="entry name" value="CTDL_fold"/>
</dbReference>
<feature type="region of interest" description="Disordered" evidence="18">
    <location>
        <begin position="353"/>
        <end position="410"/>
    </location>
</feature>
<keyword evidence="10" id="KW-0325">Glycoprotein</keyword>
<dbReference type="GO" id="GO:0005615">
    <property type="term" value="C:extracellular space"/>
    <property type="evidence" value="ECO:0007669"/>
    <property type="project" value="TreeGrafter"/>
</dbReference>
<feature type="compositionally biased region" description="Basic and acidic residues" evidence="18">
    <location>
        <begin position="942"/>
        <end position="955"/>
    </location>
</feature>
<dbReference type="CDD" id="cd00247">
    <property type="entry name" value="Endostatin-like"/>
    <property type="match status" value="1"/>
</dbReference>
<keyword evidence="8 22" id="KW-0176">Collagen</keyword>
<dbReference type="FunFam" id="3.10.100.10:FF:000008">
    <property type="entry name" value="collagen alpha-1(XVIII) chain isoform X1"/>
    <property type="match status" value="1"/>
</dbReference>
<dbReference type="Pfam" id="PF01391">
    <property type="entry name" value="Collagen"/>
    <property type="match status" value="3"/>
</dbReference>
<evidence type="ECO:0000256" key="15">
    <source>
        <dbReference type="ARBA" id="ARBA00061770"/>
    </source>
</evidence>
<evidence type="ECO:0000259" key="19">
    <source>
        <dbReference type="SMART" id="SM00210"/>
    </source>
</evidence>
<evidence type="ECO:0000256" key="5">
    <source>
        <dbReference type="ARBA" id="ARBA00022737"/>
    </source>
</evidence>
<accession>A0A341AJZ2</accession>
<dbReference type="Gene3D" id="2.60.120.200">
    <property type="match status" value="1"/>
</dbReference>
<evidence type="ECO:0000256" key="11">
    <source>
        <dbReference type="ARBA" id="ARBA00023278"/>
    </source>
</evidence>
<dbReference type="SMART" id="SM00210">
    <property type="entry name" value="TSPN"/>
    <property type="match status" value="1"/>
</dbReference>
<dbReference type="InterPro" id="IPR010515">
    <property type="entry name" value="Collagenase_NC10/endostatin"/>
</dbReference>
<dbReference type="InterPro" id="IPR008160">
    <property type="entry name" value="Collagen"/>
</dbReference>
<feature type="region of interest" description="Disordered" evidence="18">
    <location>
        <begin position="618"/>
        <end position="849"/>
    </location>
</feature>
<feature type="region of interest" description="Disordered" evidence="18">
    <location>
        <begin position="320"/>
        <end position="340"/>
    </location>
</feature>
<feature type="compositionally biased region" description="Low complexity" evidence="18">
    <location>
        <begin position="1113"/>
        <end position="1130"/>
    </location>
</feature>
<dbReference type="Pfam" id="PF06482">
    <property type="entry name" value="Endostatin"/>
    <property type="match status" value="1"/>
</dbReference>
<feature type="region of interest" description="Disordered" evidence="18">
    <location>
        <begin position="18"/>
        <end position="84"/>
    </location>
</feature>
<keyword evidence="21" id="KW-1185">Reference proteome</keyword>
<dbReference type="GO" id="GO:0030198">
    <property type="term" value="P:extracellular matrix organization"/>
    <property type="evidence" value="ECO:0007669"/>
    <property type="project" value="TreeGrafter"/>
</dbReference>
<keyword evidence="9" id="KW-1015">Disulfide bond</keyword>
<keyword evidence="6" id="KW-0130">Cell adhesion</keyword>
<evidence type="ECO:0000256" key="17">
    <source>
        <dbReference type="ARBA" id="ARBA00074723"/>
    </source>
</evidence>
<keyword evidence="11" id="KW-0379">Hydroxylation</keyword>
<evidence type="ECO:0000256" key="14">
    <source>
        <dbReference type="ARBA" id="ARBA00061275"/>
    </source>
</evidence>
<sequence>MSTTPLEWQSNKTDGVWACDDFKEQPPQTRDDFYEGRAARAQSPSPSVELGGPVPSEARGTAGWRKGRTRCPGPRLPPAPPGRLTFSLSATSRRRDTQCWRLLWLLSISVLLPAVTRTRSATELASQGHLDLTELIGVPLPSSVSFVTGYGGFPAYSFGPGANVGRPARTLIPPTFFRDFAISVMVKPSSARGGVLFAITDAFQKVIYLGLRLSGVEDGSQRVILYYTEPGSKVSHEAAAFPVPVMTHRWNRFAMVVQGEEVTLLVGCEEHSHVPFPRSSRVLAFEPSAGIFVGNAGATGLERFTGSIQQLTIHHDPRTPEELCEAEESSASGETSGLQETDRVAEVLEAVTYTQAPSREARVGPINTPPTLSSPSEDAELSGEPVPEGPQETTTMSAVPHSSPKQGSGEILNDTLETVDTVDGSPITDTGSGDGAFLHVTEEGPHMEEGLAATAAAGEAEVSISTAREAEAGSVPTEGLTLSMSTEHPGKGITLGPDNEEGSAATATGEAEVPVSSAGEAEASSVPSGGLTLSMPTQDPGEGVTLGPISEESLTIATAKVPLSTFEEEEASGFPTDGLVPLTPTAAPKQVVTSGPGDEDLAAATTEQPLPMAGAEELGGALPEGPPLPIPTVAPERGVPPGEAGEGLPDPLGPAGPTVGVEAEGSSLGWGLDVGSGDPVPSEELLRGPPGPPGPPGLPGIPGKPGTDVFMGPPGSPGEDGPAGEPGPPGPEGKPGLDGASGLPGMKGEKGARGRNGSFGEKGDPGNRGLPGPPGKNGQVGAPGVMGPPGPPGPPGPRGPGCTMGLGFEDTEGSGSIRLLHEPRISGPTASSGPKGEKGDQGPKGERGMDGASIVGPPGPRGLPGRIEVLSSPLINITHGFMNLSDIPELIGPPGPEGMPGLPGFQGPRGPKGDTGVPGFPGLKGEQGEKGEPGTILTGDIPLERLRTRKGEPGERGAPGPMGPKGPPGHKGEFGLPGRPGRPGLNGLKGAKGDRGVMMPGSPGLPGPPGPPGPPGAVINIKGAVFPVPVRPHCKTPVGTTYPGNSELITFHGVKGEKGSWGLPGSKGEKGDQGAQGPPGPAVDPTYLRHFLNSLKGENRDKGIKGEKGDSDSGFSVSGPLGLPGSPGLAGQKGETIIGPQGPPGAPGLPGPPGFGRPGSPGPQGPPGPPGPPAILGAAVAIPGPPGPPGQPGLPGSRNLVTAFSNMADMLQKAHLVIEGTFIYLKDSTEFFIRVRDGWKKLQLGELIPIPDDSPPPPALSSNSHHLQLPLASISSVNYERPALHLVALNTPFSGDIRADFQCFQQARAAGLLSTYEAFLSSHLQDLSTVVRKAERYSLPIVNLKGQVLFDNWDSIFSGHGGQFNTHVPIYSFDGRDVMTDPSWPQKVVWHGSSTHGVRLVDQYCEAWRTADMAVMGLASPLSTGKILDQKAYSCANRLIVLCIENSFMTDVRK</sequence>
<gene>
    <name evidence="22" type="primary">COL15A1</name>
</gene>
<feature type="region of interest" description="Disordered" evidence="18">
    <location>
        <begin position="468"/>
        <end position="544"/>
    </location>
</feature>
<name>A0A341AJZ2_NEOAA</name>
<dbReference type="GO" id="GO:0005604">
    <property type="term" value="C:basement membrane"/>
    <property type="evidence" value="ECO:0007669"/>
    <property type="project" value="UniProtKB-ARBA"/>
</dbReference>
<dbReference type="Gene3D" id="3.40.1620.70">
    <property type="match status" value="1"/>
</dbReference>
<evidence type="ECO:0000256" key="13">
    <source>
        <dbReference type="ARBA" id="ARBA00058706"/>
    </source>
</evidence>
<organism evidence="21 22">
    <name type="scientific">Neophocaena asiaeorientalis asiaeorientalis</name>
    <name type="common">Yangtze finless porpoise</name>
    <name type="synonym">Neophocaena phocaenoides subsp. asiaeorientalis</name>
    <dbReference type="NCBI Taxonomy" id="1706337"/>
    <lineage>
        <taxon>Eukaryota</taxon>
        <taxon>Metazoa</taxon>
        <taxon>Chordata</taxon>
        <taxon>Craniata</taxon>
        <taxon>Vertebrata</taxon>
        <taxon>Euteleostomi</taxon>
        <taxon>Mammalia</taxon>
        <taxon>Eutheria</taxon>
        <taxon>Laurasiatheria</taxon>
        <taxon>Artiodactyla</taxon>
        <taxon>Whippomorpha</taxon>
        <taxon>Cetacea</taxon>
        <taxon>Odontoceti</taxon>
        <taxon>Phocoenidae</taxon>
        <taxon>Neophocaena</taxon>
    </lineage>
</organism>
<evidence type="ECO:0000256" key="9">
    <source>
        <dbReference type="ARBA" id="ARBA00023157"/>
    </source>
</evidence>
<dbReference type="GeneID" id="112392645"/>
<dbReference type="FunFam" id="3.40.1620.70:FF:000002">
    <property type="entry name" value="Collagen alpha 1 (XV) chain"/>
    <property type="match status" value="1"/>
</dbReference>
<dbReference type="GO" id="GO:0005581">
    <property type="term" value="C:collagen trimer"/>
    <property type="evidence" value="ECO:0007669"/>
    <property type="project" value="UniProtKB-KW"/>
</dbReference>
<comment type="subunit">
    <text evidence="16">Interacts moderately with EFEMP2.</text>
</comment>
<evidence type="ECO:0000259" key="20">
    <source>
        <dbReference type="SMART" id="SM00282"/>
    </source>
</evidence>
<feature type="compositionally biased region" description="Pro residues" evidence="18">
    <location>
        <begin position="1141"/>
        <end position="1173"/>
    </location>
</feature>
<feature type="compositionally biased region" description="Low complexity" evidence="18">
    <location>
        <begin position="502"/>
        <end position="530"/>
    </location>
</feature>
<feature type="domain" description="Laminin G" evidence="20">
    <location>
        <begin position="178"/>
        <end position="316"/>
    </location>
</feature>
<dbReference type="GO" id="GO:0007155">
    <property type="term" value="P:cell adhesion"/>
    <property type="evidence" value="ECO:0007669"/>
    <property type="project" value="UniProtKB-KW"/>
</dbReference>
<dbReference type="InterPro" id="IPR048287">
    <property type="entry name" value="TSPN-like_N"/>
</dbReference>
<dbReference type="GO" id="GO:0030020">
    <property type="term" value="F:extracellular matrix structural constituent conferring tensile strength"/>
    <property type="evidence" value="ECO:0007669"/>
    <property type="project" value="TreeGrafter"/>
</dbReference>
<reference evidence="22" key="1">
    <citation type="submission" date="2025-08" db="UniProtKB">
        <authorList>
            <consortium name="RefSeq"/>
        </authorList>
    </citation>
    <scope>IDENTIFICATION</scope>
    <source>
        <tissue evidence="22">Meat</tissue>
    </source>
</reference>
<feature type="compositionally biased region" description="Basic and acidic residues" evidence="18">
    <location>
        <begin position="835"/>
        <end position="849"/>
    </location>
</feature>
<dbReference type="InterPro" id="IPR001791">
    <property type="entry name" value="Laminin_G"/>
</dbReference>
<dbReference type="FunCoup" id="A0A341AJZ2">
    <property type="interactions" value="216"/>
</dbReference>
<feature type="compositionally biased region" description="Low complexity" evidence="18">
    <location>
        <begin position="974"/>
        <end position="989"/>
    </location>
</feature>
<dbReference type="PANTHER" id="PTHR24023">
    <property type="entry name" value="COLLAGEN ALPHA"/>
    <property type="match status" value="1"/>
</dbReference>
<dbReference type="RefSeq" id="XP_024590194.1">
    <property type="nucleotide sequence ID" value="XM_024734426.1"/>
</dbReference>
<dbReference type="InterPro" id="IPR016186">
    <property type="entry name" value="C-type_lectin-like/link_sf"/>
</dbReference>
<comment type="subunit">
    <text evidence="15">Trimer; disulfide-linked.</text>
</comment>
<evidence type="ECO:0000256" key="2">
    <source>
        <dbReference type="ARBA" id="ARBA00022525"/>
    </source>
</evidence>
<feature type="compositionally biased region" description="Pro residues" evidence="18">
    <location>
        <begin position="1183"/>
        <end position="1192"/>
    </location>
</feature>
<evidence type="ECO:0000256" key="4">
    <source>
        <dbReference type="ARBA" id="ARBA00022729"/>
    </source>
</evidence>
<protein>
    <recommendedName>
        <fullName evidence="17">Collagen alpha-1(XV) chain</fullName>
    </recommendedName>
</protein>
<comment type="function">
    <text evidence="12">Structural protein that stabilizes microvessels and muscle cells, both in heart and in skeletal muscle.</text>
</comment>
<dbReference type="CTD" id="1306"/>
<keyword evidence="7" id="KW-0654">Proteoglycan</keyword>
<feature type="compositionally biased region" description="Basic and acidic residues" evidence="18">
    <location>
        <begin position="1097"/>
        <end position="1111"/>
    </location>
</feature>
<keyword evidence="3" id="KW-0272">Extracellular matrix</keyword>
<evidence type="ECO:0000256" key="8">
    <source>
        <dbReference type="ARBA" id="ARBA00023119"/>
    </source>
</evidence>
<dbReference type="InterPro" id="IPR013320">
    <property type="entry name" value="ConA-like_dom_sf"/>
</dbReference>
<evidence type="ECO:0000256" key="6">
    <source>
        <dbReference type="ARBA" id="ARBA00022889"/>
    </source>
</evidence>
<dbReference type="PANTHER" id="PTHR24023:SF714">
    <property type="entry name" value="COLLAGEN ALPHA-4(IV) CHAIN"/>
    <property type="match status" value="1"/>
</dbReference>
<evidence type="ECO:0000256" key="10">
    <source>
        <dbReference type="ARBA" id="ARBA00023180"/>
    </source>
</evidence>
<proteinExistence type="inferred from homology"/>
<evidence type="ECO:0000256" key="18">
    <source>
        <dbReference type="SAM" id="MobiDB-lite"/>
    </source>
</evidence>
<dbReference type="SUPFAM" id="SSF56436">
    <property type="entry name" value="C-type lectin-like"/>
    <property type="match status" value="2"/>
</dbReference>
<comment type="subcellular location">
    <subcellularLocation>
        <location evidence="1">Secreted</location>
        <location evidence="1">Extracellular space</location>
        <location evidence="1">Extracellular matrix</location>
    </subcellularLocation>
</comment>
<feature type="compositionally biased region" description="Pro residues" evidence="18">
    <location>
        <begin position="689"/>
        <end position="699"/>
    </location>
</feature>